<dbReference type="OrthoDB" id="198857at2759"/>
<keyword evidence="1" id="KW-0808">Transferase</keyword>
<dbReference type="GO" id="GO:0002143">
    <property type="term" value="P:tRNA wobble position uridine thiolation"/>
    <property type="evidence" value="ECO:0007669"/>
    <property type="project" value="TreeGrafter"/>
</dbReference>
<feature type="binding site" evidence="2">
    <location>
        <position position="88"/>
    </location>
    <ligand>
        <name>ATP</name>
        <dbReference type="ChEBI" id="CHEBI:30616"/>
    </ligand>
</feature>
<dbReference type="AlphaFoldDB" id="A0A1J4MUX7"/>
<dbReference type="InterPro" id="IPR056369">
    <property type="entry name" value="CTU1-like_ATP-bd"/>
</dbReference>
<dbReference type="EMBL" id="LRBS01000010">
    <property type="protein sequence ID" value="OII78065.1"/>
    <property type="molecule type" value="Genomic_DNA"/>
</dbReference>
<evidence type="ECO:0000259" key="3">
    <source>
        <dbReference type="Pfam" id="PF01171"/>
    </source>
</evidence>
<dbReference type="InterPro" id="IPR020554">
    <property type="entry name" value="UPF0021_CS"/>
</dbReference>
<keyword evidence="6" id="KW-1185">Reference proteome</keyword>
<dbReference type="Pfam" id="PF16503">
    <property type="entry name" value="zn-ribbon_14"/>
    <property type="match status" value="1"/>
</dbReference>
<dbReference type="RefSeq" id="XP_067069911.1">
    <property type="nucleotide sequence ID" value="XM_067213938.1"/>
</dbReference>
<dbReference type="PROSITE" id="PS01263">
    <property type="entry name" value="UPF0021"/>
    <property type="match status" value="1"/>
</dbReference>
<comment type="caution">
    <text evidence="5">The sequence shown here is derived from an EMBL/GenBank/DDBJ whole genome shotgun (WGS) entry which is preliminary data.</text>
</comment>
<dbReference type="GO" id="GO:0000049">
    <property type="term" value="F:tRNA binding"/>
    <property type="evidence" value="ECO:0007669"/>
    <property type="project" value="TreeGrafter"/>
</dbReference>
<keyword evidence="2" id="KW-0067">ATP-binding</keyword>
<dbReference type="VEuPathDB" id="CryptoDB:cand_037130"/>
<protein>
    <submittedName>
        <fullName evidence="5">PP-loop family protein</fullName>
    </submittedName>
</protein>
<dbReference type="Pfam" id="PF01171">
    <property type="entry name" value="ATP_bind_3"/>
    <property type="match status" value="1"/>
</dbReference>
<evidence type="ECO:0000313" key="6">
    <source>
        <dbReference type="Proteomes" id="UP000186804"/>
    </source>
</evidence>
<dbReference type="GeneID" id="92367897"/>
<reference evidence="5 6" key="1">
    <citation type="submission" date="2016-10" db="EMBL/GenBank/DDBJ databases">
        <title>Reductive evolution of mitochondrial metabolism and differential evolution of invasion-related proteins in Cryptosporidium.</title>
        <authorList>
            <person name="Liu S."/>
            <person name="Roellig D.M."/>
            <person name="Guo Y."/>
            <person name="Li N."/>
            <person name="Frace M.A."/>
            <person name="Tang K."/>
            <person name="Zhang L."/>
            <person name="Feng Y."/>
            <person name="Xiao L."/>
        </authorList>
    </citation>
    <scope>NUCLEOTIDE SEQUENCE [LARGE SCALE GENOMIC DNA]</scope>
    <source>
        <strain evidence="5">30847</strain>
    </source>
</reference>
<dbReference type="GO" id="GO:0005739">
    <property type="term" value="C:mitochondrion"/>
    <property type="evidence" value="ECO:0007669"/>
    <property type="project" value="TreeGrafter"/>
</dbReference>
<accession>A0A1J4MUX7</accession>
<proteinExistence type="predicted"/>
<name>A0A1J4MUX7_9CRYT</name>
<dbReference type="PANTHER" id="PTHR11807:SF12">
    <property type="entry name" value="CYTOPLASMIC TRNA 2-THIOLATION PROTEIN 1"/>
    <property type="match status" value="1"/>
</dbReference>
<organism evidence="5 6">
    <name type="scientific">Cryptosporidium andersoni</name>
    <dbReference type="NCBI Taxonomy" id="117008"/>
    <lineage>
        <taxon>Eukaryota</taxon>
        <taxon>Sar</taxon>
        <taxon>Alveolata</taxon>
        <taxon>Apicomplexa</taxon>
        <taxon>Conoidasida</taxon>
        <taxon>Coccidia</taxon>
        <taxon>Eucoccidiorida</taxon>
        <taxon>Eimeriorina</taxon>
        <taxon>Cryptosporidiidae</taxon>
        <taxon>Cryptosporidium</taxon>
    </lineage>
</organism>
<gene>
    <name evidence="5" type="ORF">cand_037130</name>
</gene>
<feature type="domain" description="Cytoplasmic tRNA 2-thiolation protein 1 C-terminal" evidence="4">
    <location>
        <begin position="313"/>
        <end position="343"/>
    </location>
</feature>
<feature type="binding site" evidence="2">
    <location>
        <begin position="56"/>
        <end position="58"/>
    </location>
    <ligand>
        <name>ATP</name>
        <dbReference type="ChEBI" id="CHEBI:30616"/>
    </ligand>
</feature>
<evidence type="ECO:0000313" key="5">
    <source>
        <dbReference type="EMBL" id="OII78065.1"/>
    </source>
</evidence>
<dbReference type="GO" id="GO:0005524">
    <property type="term" value="F:ATP binding"/>
    <property type="evidence" value="ECO:0007669"/>
    <property type="project" value="UniProtKB-KW"/>
</dbReference>
<dbReference type="InterPro" id="IPR035107">
    <property type="entry name" value="tRNA_thiolation_TtcA_Ctu1"/>
</dbReference>
<dbReference type="InterPro" id="IPR014729">
    <property type="entry name" value="Rossmann-like_a/b/a_fold"/>
</dbReference>
<dbReference type="Proteomes" id="UP000186804">
    <property type="component" value="Unassembled WGS sequence"/>
</dbReference>
<sequence>MSETGCYICGDRPVMRRCESGQLNCKYCFLSAFEEEVHEYITSYKMFSPGEVVAIGISGGKDSTVLLNVMYELNKRKGYGLDLRLVAIDEGIKGYRDDALKVVNFQKDYYNLPLTILQFQDLFGTTMDDIRLKAGKSNSCTFCGVFRRRSLDVGSNLSGADKLCTGHNADDAAETVLLNILRGDLNRLQRCTNPITSTEIKQSQDNEVVMGLGTLRGIPRVKPLMYCFEKEIVLYAYYSNLRYFSTECKYSVDAYRGFAREFIRQIEGIKCKYVTNFIRAAENFNIAAINRDKNSTNEGKNNLPKIYAQQVVQRCTSCGYMSSARVCKGCLLLEILKTHSSKIHI</sequence>
<dbReference type="InterPro" id="IPR011063">
    <property type="entry name" value="TilS/TtcA_N"/>
</dbReference>
<dbReference type="InterPro" id="IPR032442">
    <property type="entry name" value="CTU1_C"/>
</dbReference>
<dbReference type="CDD" id="cd01713">
    <property type="entry name" value="CTU1-like"/>
    <property type="match status" value="1"/>
</dbReference>
<dbReference type="GO" id="GO:0016740">
    <property type="term" value="F:transferase activity"/>
    <property type="evidence" value="ECO:0007669"/>
    <property type="project" value="UniProtKB-KW"/>
</dbReference>
<feature type="binding site" evidence="2">
    <location>
        <position position="171"/>
    </location>
    <ligand>
        <name>ATP</name>
        <dbReference type="ChEBI" id="CHEBI:30616"/>
    </ligand>
</feature>
<feature type="binding site" evidence="2">
    <location>
        <position position="62"/>
    </location>
    <ligand>
        <name>ATP</name>
        <dbReference type="ChEBI" id="CHEBI:30616"/>
    </ligand>
</feature>
<dbReference type="PANTHER" id="PTHR11807">
    <property type="entry name" value="ATPASES OF THE PP SUPERFAMILY-RELATED"/>
    <property type="match status" value="1"/>
</dbReference>
<feature type="binding site" evidence="2">
    <location>
        <position position="166"/>
    </location>
    <ligand>
        <name>ATP</name>
        <dbReference type="ChEBI" id="CHEBI:30616"/>
    </ligand>
</feature>
<dbReference type="Gene3D" id="3.40.50.620">
    <property type="entry name" value="HUPs"/>
    <property type="match status" value="1"/>
</dbReference>
<feature type="domain" description="tRNA(Ile)-lysidine/2-thiocytidine synthase N-terminal" evidence="3">
    <location>
        <begin position="53"/>
        <end position="264"/>
    </location>
</feature>
<keyword evidence="2" id="KW-0547">Nucleotide-binding</keyword>
<dbReference type="SUPFAM" id="SSF52402">
    <property type="entry name" value="Adenine nucleotide alpha hydrolases-like"/>
    <property type="match status" value="1"/>
</dbReference>
<dbReference type="GO" id="GO:0002144">
    <property type="term" value="C:cytosolic tRNA wobble base thiouridylase complex"/>
    <property type="evidence" value="ECO:0007669"/>
    <property type="project" value="TreeGrafter"/>
</dbReference>
<dbReference type="PIRSF" id="PIRSF004976">
    <property type="entry name" value="ATPase_YdaO"/>
    <property type="match status" value="1"/>
</dbReference>
<evidence type="ECO:0000256" key="1">
    <source>
        <dbReference type="ARBA" id="ARBA00022679"/>
    </source>
</evidence>
<evidence type="ECO:0000256" key="2">
    <source>
        <dbReference type="PIRSR" id="PIRSR004976-51"/>
    </source>
</evidence>
<evidence type="ECO:0000259" key="4">
    <source>
        <dbReference type="Pfam" id="PF16503"/>
    </source>
</evidence>